<dbReference type="Pfam" id="PF08282">
    <property type="entry name" value="Hydrolase_3"/>
    <property type="match status" value="1"/>
</dbReference>
<evidence type="ECO:0000256" key="16">
    <source>
        <dbReference type="SAM" id="Phobius"/>
    </source>
</evidence>
<evidence type="ECO:0000256" key="1">
    <source>
        <dbReference type="ARBA" id="ARBA00004651"/>
    </source>
</evidence>
<dbReference type="FunFam" id="3.40.50.1000:FF:000028">
    <property type="entry name" value="Calcium-transporting P-type ATPase, putative"/>
    <property type="match status" value="1"/>
</dbReference>
<dbReference type="PRINTS" id="PR00121">
    <property type="entry name" value="NAKATPASE"/>
</dbReference>
<dbReference type="GO" id="GO:0005391">
    <property type="term" value="F:P-type sodium:potassium-exchanging transporter activity"/>
    <property type="evidence" value="ECO:0007669"/>
    <property type="project" value="TreeGrafter"/>
</dbReference>
<feature type="transmembrane region" description="Helical" evidence="16">
    <location>
        <begin position="79"/>
        <end position="95"/>
    </location>
</feature>
<comment type="caution">
    <text evidence="18">The sequence shown here is derived from an EMBL/GenBank/DDBJ whole genome shotgun (WGS) entry which is preliminary data.</text>
</comment>
<evidence type="ECO:0000256" key="13">
    <source>
        <dbReference type="ARBA" id="ARBA00022989"/>
    </source>
</evidence>
<comment type="subcellular location">
    <subcellularLocation>
        <location evidence="1">Cell membrane</location>
        <topology evidence="1">Multi-pass membrane protein</topology>
    </subcellularLocation>
</comment>
<dbReference type="NCBIfam" id="TIGR01517">
    <property type="entry name" value="ATPase-IIB_Ca"/>
    <property type="match status" value="1"/>
</dbReference>
<dbReference type="SFLD" id="SFLDS00003">
    <property type="entry name" value="Haloacid_Dehalogenase"/>
    <property type="match status" value="1"/>
</dbReference>
<dbReference type="InterPro" id="IPR004014">
    <property type="entry name" value="ATPase_P-typ_cation-transptr_N"/>
</dbReference>
<dbReference type="Pfam" id="PF00689">
    <property type="entry name" value="Cation_ATPase_C"/>
    <property type="match status" value="1"/>
</dbReference>
<evidence type="ECO:0000256" key="15">
    <source>
        <dbReference type="ARBA" id="ARBA00023136"/>
    </source>
</evidence>
<name>A0A1E7DKD5_9BACI</name>
<dbReference type="Pfam" id="PF00122">
    <property type="entry name" value="E1-E2_ATPase"/>
    <property type="match status" value="1"/>
</dbReference>
<dbReference type="Proteomes" id="UP000095658">
    <property type="component" value="Unassembled WGS sequence"/>
</dbReference>
<reference evidence="18 19" key="1">
    <citation type="submission" date="2016-06" db="EMBL/GenBank/DDBJ databases">
        <title>Domibacillus iocasae genome sequencing.</title>
        <authorList>
            <person name="Verma A."/>
            <person name="Pal Y."/>
            <person name="Ojha A.K."/>
            <person name="Krishnamurthi S."/>
        </authorList>
    </citation>
    <scope>NUCLEOTIDE SEQUENCE [LARGE SCALE GENOMIC DNA]</scope>
    <source>
        <strain evidence="18 19">DSM 29979</strain>
    </source>
</reference>
<dbReference type="InterPro" id="IPR023298">
    <property type="entry name" value="ATPase_P-typ_TM_dom_sf"/>
</dbReference>
<dbReference type="NCBIfam" id="TIGR01494">
    <property type="entry name" value="ATPase_P-type"/>
    <property type="match status" value="2"/>
</dbReference>
<dbReference type="SUPFAM" id="SSF81653">
    <property type="entry name" value="Calcium ATPase, transduction domain A"/>
    <property type="match status" value="1"/>
</dbReference>
<dbReference type="InterPro" id="IPR059000">
    <property type="entry name" value="ATPase_P-type_domA"/>
</dbReference>
<proteinExistence type="inferred from homology"/>
<dbReference type="RefSeq" id="WP_069939941.1">
    <property type="nucleotide sequence ID" value="NZ_MAMP01000025.1"/>
</dbReference>
<dbReference type="InterPro" id="IPR044492">
    <property type="entry name" value="P_typ_ATPase_HD_dom"/>
</dbReference>
<dbReference type="InterPro" id="IPR036412">
    <property type="entry name" value="HAD-like_sf"/>
</dbReference>
<dbReference type="Pfam" id="PF13246">
    <property type="entry name" value="Cation_ATPase"/>
    <property type="match status" value="1"/>
</dbReference>
<dbReference type="FunFam" id="3.40.1110.10:FF:000053">
    <property type="entry name" value="Cation-transporting ATPase, E1-E2 family"/>
    <property type="match status" value="1"/>
</dbReference>
<keyword evidence="6" id="KW-0597">Phosphoprotein</keyword>
<evidence type="ECO:0000256" key="3">
    <source>
        <dbReference type="ARBA" id="ARBA00012790"/>
    </source>
</evidence>
<keyword evidence="10" id="KW-0106">Calcium</keyword>
<sequence>METYRKSTDDVMGELQTSHQGLTGSEAQKRLEEHGYNELEGKKKDPLWKLFLETFKDAMVIVLLVAAGIQLALGEVVESIIIFLVLLLNGVISVVQTRKAESSLDALREMSAPSAKVIRDGTSQTVPARELAKGDVVQLDAGDYVPADGRLIASESLKINEGMLTGESEAAEKNTDILKDEAPIGDRLNMVHSGSLVVKGRGSFVVTGTANETEIGKIADMIATAESKQTPLQRKLDEFSKKLGIGILFLCILIFAVQALRIWFGNEPVDTTEGMLNAFMFAVAVAVAAIPEALSSIVTIVMAVGTTKMAKQQAIIRKLPAVETLGSTSVICTDKTGTLTQNKMTVTDTFLPGSSRSFPESPGERNPAEQMLLNIAMLCNDSHVNEDDQEIGDPTETALLHFGKKMNEPYQNLRDTYKRKMELPFDSDRKLMSTVHIIDGENMMLTKGGPDVMFKRCGFILADDREQPMTDEWLKEVKQANEAFSLDALRVLAYGYKKLPEDQAAISEEDESDLVLVGLTAMIDPPREAVYGSIEEAKSAGIRTIMITGDHKTTAKAIGRDIGLVDEDDIALTGQELDRLSDEELNQKLENISVYARVSPENKIRIVRAWQRKGHITAMTGDGVNDAPALKQADIGIAMGSGTDVAKDSAAMVLADDNFVSIVKAVGVGRTVFDNIKKAIGYLFAGNLGAIIAILFAVFFNLPNPFTALQLLFINLINDSLPALALGMEKEEPGVMNRKPRDINEGIFSGGTLKAVMTRGALIGIVVIISHYIGLQVSEEMGIAMAFTTLILARTLQTFAARSNTQTVFGAGFFNNKYVLGAVALCFLLYGLTMLPGVRSVFSIPSSFGWSEWLVATALAIASVLMMEGIKLVQNKR</sequence>
<keyword evidence="5" id="KW-1003">Cell membrane</keyword>
<dbReference type="GO" id="GO:0005886">
    <property type="term" value="C:plasma membrane"/>
    <property type="evidence" value="ECO:0007669"/>
    <property type="project" value="UniProtKB-SubCell"/>
</dbReference>
<dbReference type="GO" id="GO:0016887">
    <property type="term" value="F:ATP hydrolysis activity"/>
    <property type="evidence" value="ECO:0007669"/>
    <property type="project" value="InterPro"/>
</dbReference>
<feature type="transmembrane region" description="Helical" evidence="16">
    <location>
        <begin position="679"/>
        <end position="700"/>
    </location>
</feature>
<evidence type="ECO:0000256" key="9">
    <source>
        <dbReference type="ARBA" id="ARBA00022741"/>
    </source>
</evidence>
<evidence type="ECO:0000256" key="14">
    <source>
        <dbReference type="ARBA" id="ARBA00023065"/>
    </source>
</evidence>
<dbReference type="GO" id="GO:0005388">
    <property type="term" value="F:P-type calcium transporter activity"/>
    <property type="evidence" value="ECO:0007669"/>
    <property type="project" value="UniProtKB-EC"/>
</dbReference>
<dbReference type="Gene3D" id="1.20.1110.10">
    <property type="entry name" value="Calcium-transporting ATPase, transmembrane domain"/>
    <property type="match status" value="1"/>
</dbReference>
<dbReference type="GO" id="GO:1902600">
    <property type="term" value="P:proton transmembrane transport"/>
    <property type="evidence" value="ECO:0007669"/>
    <property type="project" value="TreeGrafter"/>
</dbReference>
<dbReference type="InterPro" id="IPR018303">
    <property type="entry name" value="ATPase_P-typ_P_site"/>
</dbReference>
<dbReference type="GO" id="GO:0030007">
    <property type="term" value="P:intracellular potassium ion homeostasis"/>
    <property type="evidence" value="ECO:0007669"/>
    <property type="project" value="TreeGrafter"/>
</dbReference>
<keyword evidence="14" id="KW-0406">Ion transport</keyword>
<dbReference type="InterPro" id="IPR050510">
    <property type="entry name" value="Cation_transp_ATPase_P-type"/>
</dbReference>
<accession>A0A1E7DKD5</accession>
<dbReference type="GO" id="GO:0006883">
    <property type="term" value="P:intracellular sodium ion homeostasis"/>
    <property type="evidence" value="ECO:0007669"/>
    <property type="project" value="TreeGrafter"/>
</dbReference>
<keyword evidence="19" id="KW-1185">Reference proteome</keyword>
<keyword evidence="11" id="KW-0067">ATP-binding</keyword>
<feature type="transmembrane region" description="Helical" evidence="16">
    <location>
        <begin position="276"/>
        <end position="304"/>
    </location>
</feature>
<dbReference type="GO" id="GO:0005524">
    <property type="term" value="F:ATP binding"/>
    <property type="evidence" value="ECO:0007669"/>
    <property type="project" value="UniProtKB-KW"/>
</dbReference>
<feature type="transmembrane region" description="Helical" evidence="16">
    <location>
        <begin position="243"/>
        <end position="264"/>
    </location>
</feature>
<feature type="transmembrane region" description="Helical" evidence="16">
    <location>
        <begin position="50"/>
        <end position="73"/>
    </location>
</feature>
<dbReference type="SFLD" id="SFLDG00002">
    <property type="entry name" value="C1.7:_P-type_atpase_like"/>
    <property type="match status" value="1"/>
</dbReference>
<evidence type="ECO:0000256" key="8">
    <source>
        <dbReference type="ARBA" id="ARBA00022692"/>
    </source>
</evidence>
<dbReference type="OrthoDB" id="9813266at2"/>
<dbReference type="InterPro" id="IPR023214">
    <property type="entry name" value="HAD_sf"/>
</dbReference>
<dbReference type="PROSITE" id="PS00154">
    <property type="entry name" value="ATPASE_E1_E2"/>
    <property type="match status" value="1"/>
</dbReference>
<dbReference type="GO" id="GO:1990573">
    <property type="term" value="P:potassium ion import across plasma membrane"/>
    <property type="evidence" value="ECO:0007669"/>
    <property type="project" value="TreeGrafter"/>
</dbReference>
<feature type="transmembrane region" description="Helical" evidence="16">
    <location>
        <begin position="813"/>
        <end position="833"/>
    </location>
</feature>
<evidence type="ECO:0000313" key="19">
    <source>
        <dbReference type="Proteomes" id="UP000095658"/>
    </source>
</evidence>
<dbReference type="SUPFAM" id="SSF56784">
    <property type="entry name" value="HAD-like"/>
    <property type="match status" value="1"/>
</dbReference>
<evidence type="ECO:0000313" key="18">
    <source>
        <dbReference type="EMBL" id="OES43504.1"/>
    </source>
</evidence>
<dbReference type="GO" id="GO:0036376">
    <property type="term" value="P:sodium ion export across plasma membrane"/>
    <property type="evidence" value="ECO:0007669"/>
    <property type="project" value="TreeGrafter"/>
</dbReference>
<evidence type="ECO:0000256" key="10">
    <source>
        <dbReference type="ARBA" id="ARBA00022837"/>
    </source>
</evidence>
<evidence type="ECO:0000256" key="2">
    <source>
        <dbReference type="ARBA" id="ARBA00005675"/>
    </source>
</evidence>
<dbReference type="PANTHER" id="PTHR43294">
    <property type="entry name" value="SODIUM/POTASSIUM-TRANSPORTING ATPASE SUBUNIT ALPHA"/>
    <property type="match status" value="1"/>
</dbReference>
<dbReference type="InterPro" id="IPR008250">
    <property type="entry name" value="ATPase_P-typ_transduc_dom_A_sf"/>
</dbReference>
<dbReference type="InterPro" id="IPR001757">
    <property type="entry name" value="P_typ_ATPase"/>
</dbReference>
<comment type="similarity">
    <text evidence="2">Belongs to the cation transport ATPase (P-type) (TC 3.A.3) family. Type IIA subfamily.</text>
</comment>
<dbReference type="Gene3D" id="3.40.1110.10">
    <property type="entry name" value="Calcium-transporting ATPase, cytoplasmic domain N"/>
    <property type="match status" value="1"/>
</dbReference>
<keyword evidence="12" id="KW-1278">Translocase</keyword>
<dbReference type="AlphaFoldDB" id="A0A1E7DKD5"/>
<dbReference type="InterPro" id="IPR006068">
    <property type="entry name" value="ATPase_P-typ_cation-transptr_C"/>
</dbReference>
<evidence type="ECO:0000256" key="12">
    <source>
        <dbReference type="ARBA" id="ARBA00022967"/>
    </source>
</evidence>
<dbReference type="CDD" id="cd02089">
    <property type="entry name" value="P-type_ATPase_Ca_prok"/>
    <property type="match status" value="1"/>
</dbReference>
<keyword evidence="15 16" id="KW-0472">Membrane</keyword>
<keyword evidence="8 16" id="KW-0812">Transmembrane</keyword>
<dbReference type="EMBL" id="MAMP01000025">
    <property type="protein sequence ID" value="OES43504.1"/>
    <property type="molecule type" value="Genomic_DNA"/>
</dbReference>
<dbReference type="PANTHER" id="PTHR43294:SF21">
    <property type="entry name" value="CATION TRANSPORTING ATPASE"/>
    <property type="match status" value="1"/>
</dbReference>
<dbReference type="Gene3D" id="3.40.50.1000">
    <property type="entry name" value="HAD superfamily/HAD-like"/>
    <property type="match status" value="1"/>
</dbReference>
<organism evidence="18 19">
    <name type="scientific">Domibacillus iocasae</name>
    <dbReference type="NCBI Taxonomy" id="1714016"/>
    <lineage>
        <taxon>Bacteria</taxon>
        <taxon>Bacillati</taxon>
        <taxon>Bacillota</taxon>
        <taxon>Bacilli</taxon>
        <taxon>Bacillales</taxon>
        <taxon>Bacillaceae</taxon>
        <taxon>Domibacillus</taxon>
    </lineage>
</organism>
<feature type="transmembrane region" description="Helical" evidence="16">
    <location>
        <begin position="853"/>
        <end position="873"/>
    </location>
</feature>
<dbReference type="SUPFAM" id="SSF81665">
    <property type="entry name" value="Calcium ATPase, transmembrane domain M"/>
    <property type="match status" value="1"/>
</dbReference>
<evidence type="ECO:0000256" key="6">
    <source>
        <dbReference type="ARBA" id="ARBA00022553"/>
    </source>
</evidence>
<dbReference type="InterPro" id="IPR023299">
    <property type="entry name" value="ATPase_P-typ_cyto_dom_N"/>
</dbReference>
<evidence type="ECO:0000256" key="5">
    <source>
        <dbReference type="ARBA" id="ARBA00022475"/>
    </source>
</evidence>
<evidence type="ECO:0000256" key="4">
    <source>
        <dbReference type="ARBA" id="ARBA00022448"/>
    </source>
</evidence>
<dbReference type="EC" id="7.2.2.10" evidence="3"/>
<feature type="transmembrane region" description="Helical" evidence="16">
    <location>
        <begin position="747"/>
        <end position="769"/>
    </location>
</feature>
<dbReference type="InterPro" id="IPR006408">
    <property type="entry name" value="P-type_ATPase_IIB"/>
</dbReference>
<keyword evidence="13 16" id="KW-1133">Transmembrane helix</keyword>
<protein>
    <recommendedName>
        <fullName evidence="3">P-type Ca(2+) transporter</fullName>
        <ecNumber evidence="3">7.2.2.10</ecNumber>
    </recommendedName>
</protein>
<dbReference type="Pfam" id="PF00690">
    <property type="entry name" value="Cation_ATPase_N"/>
    <property type="match status" value="1"/>
</dbReference>
<evidence type="ECO:0000256" key="7">
    <source>
        <dbReference type="ARBA" id="ARBA00022568"/>
    </source>
</evidence>
<dbReference type="STRING" id="1714016.BA724_13885"/>
<evidence type="ECO:0000259" key="17">
    <source>
        <dbReference type="SMART" id="SM00831"/>
    </source>
</evidence>
<evidence type="ECO:0000256" key="11">
    <source>
        <dbReference type="ARBA" id="ARBA00022840"/>
    </source>
</evidence>
<dbReference type="SMART" id="SM00831">
    <property type="entry name" value="Cation_ATPase_N"/>
    <property type="match status" value="1"/>
</dbReference>
<dbReference type="SFLD" id="SFLDF00027">
    <property type="entry name" value="p-type_atpase"/>
    <property type="match status" value="1"/>
</dbReference>
<gene>
    <name evidence="18" type="ORF">BA724_13885</name>
</gene>
<keyword evidence="4" id="KW-0813">Transport</keyword>
<dbReference type="Gene3D" id="2.70.150.10">
    <property type="entry name" value="Calcium-transporting ATPase, cytoplasmic transduction domain A"/>
    <property type="match status" value="1"/>
</dbReference>
<keyword evidence="9" id="KW-0547">Nucleotide-binding</keyword>
<feature type="domain" description="Cation-transporting P-type ATPase N-terminal" evidence="17">
    <location>
        <begin position="2"/>
        <end position="75"/>
    </location>
</feature>
<dbReference type="PRINTS" id="PR00119">
    <property type="entry name" value="CATATPASE"/>
</dbReference>
<keyword evidence="7" id="KW-0109">Calcium transport</keyword>